<comment type="caution">
    <text evidence="1">The sequence shown here is derived from an EMBL/GenBank/DDBJ whole genome shotgun (WGS) entry which is preliminary data.</text>
</comment>
<dbReference type="Proteomes" id="UP001204746">
    <property type="component" value="Unassembled WGS sequence"/>
</dbReference>
<dbReference type="InterPro" id="IPR052750">
    <property type="entry name" value="GH18_Chitinase"/>
</dbReference>
<evidence type="ECO:0000313" key="1">
    <source>
        <dbReference type="EMBL" id="MCQ8188258.1"/>
    </source>
</evidence>
<reference evidence="1 2" key="1">
    <citation type="submission" date="2022-07" db="EMBL/GenBank/DDBJ databases">
        <authorList>
            <person name="Phongsopitanun W."/>
            <person name="Tanasupawat S."/>
        </authorList>
    </citation>
    <scope>NUCLEOTIDE SEQUENCE [LARGE SCALE GENOMIC DNA]</scope>
    <source>
        <strain evidence="1 2">RCU-064</strain>
    </source>
</reference>
<dbReference type="RefSeq" id="WP_256649415.1">
    <property type="nucleotide sequence ID" value="NZ_JANIAA010000003.1"/>
</dbReference>
<keyword evidence="2" id="KW-1185">Reference proteome</keyword>
<name>A0ABT1UT34_9ACTN</name>
<evidence type="ECO:0000313" key="2">
    <source>
        <dbReference type="Proteomes" id="UP001204746"/>
    </source>
</evidence>
<dbReference type="EMBL" id="JANIAA010000003">
    <property type="protein sequence ID" value="MCQ8188258.1"/>
    <property type="molecule type" value="Genomic_DNA"/>
</dbReference>
<sequence length="172" mass="18252">MNTGLLRGSGIRGLLGAAAAAALIDQQTVNTVRSAGGDVIPSFGGWSGNKLESSWTIMPFDFGGAGQNMGQLTIRAAEGLKNTVKSAYGYSDDQAYRHSGISSMNGITDNSETVTVDDFRTILGYAQQKHLARLTFWSVNRDRPCTGGGADTCSGVSQQPWDFTRVFAQYGG</sequence>
<dbReference type="PANTHER" id="PTHR42976">
    <property type="entry name" value="BIFUNCTIONAL CHITINASE/LYSOZYME-RELATED"/>
    <property type="match status" value="1"/>
</dbReference>
<dbReference type="Gene3D" id="3.20.20.80">
    <property type="entry name" value="Glycosidases"/>
    <property type="match status" value="1"/>
</dbReference>
<accession>A0ABT1UT34</accession>
<protein>
    <submittedName>
        <fullName evidence="1">Uncharacterized protein</fullName>
    </submittedName>
</protein>
<proteinExistence type="predicted"/>
<dbReference type="PANTHER" id="PTHR42976:SF1">
    <property type="entry name" value="GH18 DOMAIN-CONTAINING PROTEIN-RELATED"/>
    <property type="match status" value="1"/>
</dbReference>
<organism evidence="1 2">
    <name type="scientific">Streptomyces rugosispiralis</name>
    <dbReference type="NCBI Taxonomy" id="2967341"/>
    <lineage>
        <taxon>Bacteria</taxon>
        <taxon>Bacillati</taxon>
        <taxon>Actinomycetota</taxon>
        <taxon>Actinomycetes</taxon>
        <taxon>Kitasatosporales</taxon>
        <taxon>Streptomycetaceae</taxon>
        <taxon>Streptomyces</taxon>
    </lineage>
</organism>
<gene>
    <name evidence="1" type="ORF">NP777_08365</name>
</gene>